<evidence type="ECO:0000313" key="3">
    <source>
        <dbReference type="EMBL" id="AXH95353.1"/>
    </source>
</evidence>
<evidence type="ECO:0000259" key="2">
    <source>
        <dbReference type="Pfam" id="PF09350"/>
    </source>
</evidence>
<feature type="domain" description="DnaJ homologue subfamily C member 28 conserved" evidence="2">
    <location>
        <begin position="55"/>
        <end position="120"/>
    </location>
</feature>
<name>A0A345NJZ5_9MICO</name>
<evidence type="ECO:0000313" key="4">
    <source>
        <dbReference type="Proteomes" id="UP000253790"/>
    </source>
</evidence>
<dbReference type="AlphaFoldDB" id="A0A345NJZ5"/>
<reference evidence="3 4" key="1">
    <citation type="submission" date="2018-07" db="EMBL/GenBank/DDBJ databases">
        <title>Complete genome sequencing of Ornithinimicrobium sp. AMA3305.</title>
        <authorList>
            <person name="Bae J.-W."/>
        </authorList>
    </citation>
    <scope>NUCLEOTIDE SEQUENCE [LARGE SCALE GENOMIC DNA]</scope>
    <source>
        <strain evidence="3 4">AMA3305</strain>
    </source>
</reference>
<gene>
    <name evidence="3" type="ORF">DV701_03700</name>
</gene>
<sequence>MTEDEGRDERRDQGRPTWGRPGQRPGAPDAEEQLAELGIGPQPRRRMTPEGIQSWVDRSIAQAERQGAFADLPGAGRPLRDVDITTDPDWWVRGLIEREQLDLSDALPGVLQLRREKAGLPGSLAGLAEEAAVRARLEDFNERVLADRRRPYAGAGSPPVVGRVDVEEMVLAWRRLRDERVGDGDGSAGAEERPGPGGAAGKRRGRWWRRGRSSA</sequence>
<evidence type="ECO:0000256" key="1">
    <source>
        <dbReference type="SAM" id="MobiDB-lite"/>
    </source>
</evidence>
<dbReference type="Proteomes" id="UP000253790">
    <property type="component" value="Chromosome"/>
</dbReference>
<feature type="region of interest" description="Disordered" evidence="1">
    <location>
        <begin position="1"/>
        <end position="51"/>
    </location>
</feature>
<dbReference type="OrthoDB" id="3395286at2"/>
<keyword evidence="4" id="KW-1185">Reference proteome</keyword>
<accession>A0A345NJZ5</accession>
<dbReference type="RefSeq" id="WP_114927118.1">
    <property type="nucleotide sequence ID" value="NZ_CP031229.1"/>
</dbReference>
<feature type="compositionally biased region" description="Basic residues" evidence="1">
    <location>
        <begin position="201"/>
        <end position="215"/>
    </location>
</feature>
<protein>
    <submittedName>
        <fullName evidence="3">DUF1992 domain-containing protein</fullName>
    </submittedName>
</protein>
<proteinExistence type="predicted"/>
<feature type="region of interest" description="Disordered" evidence="1">
    <location>
        <begin position="180"/>
        <end position="215"/>
    </location>
</feature>
<dbReference type="KEGG" id="orn:DV701_03700"/>
<organism evidence="3 4">
    <name type="scientific">Ornithinimicrobium avium</name>
    <dbReference type="NCBI Taxonomy" id="2283195"/>
    <lineage>
        <taxon>Bacteria</taxon>
        <taxon>Bacillati</taxon>
        <taxon>Actinomycetota</taxon>
        <taxon>Actinomycetes</taxon>
        <taxon>Micrococcales</taxon>
        <taxon>Ornithinimicrobiaceae</taxon>
        <taxon>Ornithinimicrobium</taxon>
    </lineage>
</organism>
<dbReference type="EMBL" id="CP031229">
    <property type="protein sequence ID" value="AXH95353.1"/>
    <property type="molecule type" value="Genomic_DNA"/>
</dbReference>
<dbReference type="Pfam" id="PF09350">
    <property type="entry name" value="DJC28_CD"/>
    <property type="match status" value="1"/>
</dbReference>
<dbReference type="InterPro" id="IPR018961">
    <property type="entry name" value="DnaJ_homolog_subfam-C_membr-28"/>
</dbReference>